<organism evidence="1 2">
    <name type="scientific">Acaulospora colombiana</name>
    <dbReference type="NCBI Taxonomy" id="27376"/>
    <lineage>
        <taxon>Eukaryota</taxon>
        <taxon>Fungi</taxon>
        <taxon>Fungi incertae sedis</taxon>
        <taxon>Mucoromycota</taxon>
        <taxon>Glomeromycotina</taxon>
        <taxon>Glomeromycetes</taxon>
        <taxon>Diversisporales</taxon>
        <taxon>Acaulosporaceae</taxon>
        <taxon>Acaulospora</taxon>
    </lineage>
</organism>
<reference evidence="1" key="1">
    <citation type="submission" date="2021-06" db="EMBL/GenBank/DDBJ databases">
        <authorList>
            <person name="Kallberg Y."/>
            <person name="Tangrot J."/>
            <person name="Rosling A."/>
        </authorList>
    </citation>
    <scope>NUCLEOTIDE SEQUENCE</scope>
    <source>
        <strain evidence="1">CL356</strain>
    </source>
</reference>
<name>A0ACA9PZL7_9GLOM</name>
<feature type="non-terminal residue" evidence="1">
    <location>
        <position position="320"/>
    </location>
</feature>
<feature type="non-terminal residue" evidence="1">
    <location>
        <position position="1"/>
    </location>
</feature>
<gene>
    <name evidence="1" type="ORF">ACOLOM_LOCUS11546</name>
</gene>
<keyword evidence="2" id="KW-1185">Reference proteome</keyword>
<protein>
    <submittedName>
        <fullName evidence="1">16303_t:CDS:1</fullName>
    </submittedName>
</protein>
<evidence type="ECO:0000313" key="2">
    <source>
        <dbReference type="Proteomes" id="UP000789525"/>
    </source>
</evidence>
<accession>A0ACA9PZL7</accession>
<sequence length="320" mass="36827">MKLVYAAEDFQRERASWPPIIHYNILRQVVRIVTLLEEAIHEQNGQQTTRPSMSSEASTTVTGTGRRQSLDNRFNTEHQGLCLRLKPLMDVEATMTKHLLQSIHRRDGEEVCVHSYFSWRKYFHPSQDPEYNARNSRTVGDSLKTEVSTVLNNSRGYVLRLWNDPCVRRLLHSQAIQLEHEAGFFLDDLERVTALEYEPTDLDVCKARLRTVGVSETHLKILFLNKIDLLRKKLEQGIEFNAFLTGYTGSNESDAVVKHMKKKFLAVYKDAQEKLKDEDKATNRTVYVYPTSALDLRATRGIICEVQTSILSQHLKTSAM</sequence>
<dbReference type="Proteomes" id="UP000789525">
    <property type="component" value="Unassembled WGS sequence"/>
</dbReference>
<dbReference type="EMBL" id="CAJVPT010042099">
    <property type="protein sequence ID" value="CAG8729389.1"/>
    <property type="molecule type" value="Genomic_DNA"/>
</dbReference>
<evidence type="ECO:0000313" key="1">
    <source>
        <dbReference type="EMBL" id="CAG8729389.1"/>
    </source>
</evidence>
<comment type="caution">
    <text evidence="1">The sequence shown here is derived from an EMBL/GenBank/DDBJ whole genome shotgun (WGS) entry which is preliminary data.</text>
</comment>
<proteinExistence type="predicted"/>